<dbReference type="PANTHER" id="PTHR22963">
    <property type="entry name" value="ENDOGLIN-RELATED"/>
    <property type="match status" value="1"/>
</dbReference>
<dbReference type="AlphaFoldDB" id="A0A8J5N063"/>
<keyword evidence="6" id="KW-1185">Reference proteome</keyword>
<dbReference type="EMBL" id="JAHLQT010014894">
    <property type="protein sequence ID" value="KAG7170134.1"/>
    <property type="molecule type" value="Genomic_DNA"/>
</dbReference>
<dbReference type="Pfam" id="PF12947">
    <property type="entry name" value="EGF_3"/>
    <property type="match status" value="1"/>
</dbReference>
<dbReference type="InterPro" id="IPR024731">
    <property type="entry name" value="NELL2-like_EGF"/>
</dbReference>
<reference evidence="5" key="1">
    <citation type="journal article" date="2021" name="Sci. Adv.">
        <title>The American lobster genome reveals insights on longevity, neural, and immune adaptations.</title>
        <authorList>
            <person name="Polinski J.M."/>
            <person name="Zimin A.V."/>
            <person name="Clark K.F."/>
            <person name="Kohn A.B."/>
            <person name="Sadowski N."/>
            <person name="Timp W."/>
            <person name="Ptitsyn A."/>
            <person name="Khanna P."/>
            <person name="Romanova D.Y."/>
            <person name="Williams P."/>
            <person name="Greenwood S.J."/>
            <person name="Moroz L.L."/>
            <person name="Walt D.R."/>
            <person name="Bodnar A.G."/>
        </authorList>
    </citation>
    <scope>NUCLEOTIDE SEQUENCE</scope>
    <source>
        <strain evidence="5">GMGI-L3</strain>
    </source>
</reference>
<name>A0A8J5N063_HOMAM</name>
<sequence>MAGWTSTFTAQERVVSHGRVTAPSRISGPSSTFFSSRETFSSPCTPSPCGDNTYCEVSRTGYAQCRCVDGYVPDKNTIIGCKPQCVGDYECPDDFRCQGSKCVRVCVQGACGLNAHCEARNHQARCFCPTGYRGNAEHRCSQEEIEVRRIPAAEPVNPCDAYPCGVNTDCNERGGRAVCTCKIGYDGDPLTECRRGQCLENQDCPQNMLCRSLKCFDPCSDPRDYCAPNAVCTTTRHQVVCSCDRNYRGDGVNSCERFDPASLCSPSPCGGNTNCRVQNERAVCSCIDNYLGNPLTGCTPECVNPCIGLCGEGAHCNVRNGQALCSCPKFYQGDPYIRCSAECTAHDDCRPFQACAEYKCVNPCEEACGKGADCKVEDHTPICSCPSGYTGHPFEGCRPFTDDDYCNPDPCGSNANCQVGRNKIGEKVPVCTCPEYYIGNPLSACQLGSCRSNNDCPSTQACYKYECKNPCVSPAGSVCGINANCKVEKHVPICSCPEGYEGNPIQECSIPSRRRYVNRRRK</sequence>
<organism evidence="5 6">
    <name type="scientific">Homarus americanus</name>
    <name type="common">American lobster</name>
    <dbReference type="NCBI Taxonomy" id="6706"/>
    <lineage>
        <taxon>Eukaryota</taxon>
        <taxon>Metazoa</taxon>
        <taxon>Ecdysozoa</taxon>
        <taxon>Arthropoda</taxon>
        <taxon>Crustacea</taxon>
        <taxon>Multicrustacea</taxon>
        <taxon>Malacostraca</taxon>
        <taxon>Eumalacostraca</taxon>
        <taxon>Eucarida</taxon>
        <taxon>Decapoda</taxon>
        <taxon>Pleocyemata</taxon>
        <taxon>Astacidea</taxon>
        <taxon>Nephropoidea</taxon>
        <taxon>Nephropidae</taxon>
        <taxon>Homarus</taxon>
    </lineage>
</organism>
<accession>A0A8J5N063</accession>
<evidence type="ECO:0000313" key="5">
    <source>
        <dbReference type="EMBL" id="KAG7170134.1"/>
    </source>
</evidence>
<proteinExistence type="predicted"/>
<dbReference type="Gene3D" id="2.10.25.10">
    <property type="entry name" value="Laminin"/>
    <property type="match status" value="1"/>
</dbReference>
<gene>
    <name evidence="5" type="primary">NOTCH1-L1</name>
    <name evidence="5" type="ORF">Hamer_G012375</name>
</gene>
<dbReference type="PROSITE" id="PS50026">
    <property type="entry name" value="EGF_3"/>
    <property type="match status" value="3"/>
</dbReference>
<protein>
    <submittedName>
        <fullName evidence="5">Neurogenic locus Notch protein-like 1</fullName>
    </submittedName>
</protein>
<comment type="caution">
    <text evidence="5">The sequence shown here is derived from an EMBL/GenBank/DDBJ whole genome shotgun (WGS) entry which is preliminary data.</text>
</comment>
<feature type="domain" description="EGF-like" evidence="4">
    <location>
        <begin position="155"/>
        <end position="194"/>
    </location>
</feature>
<keyword evidence="1 3" id="KW-0245">EGF-like domain</keyword>
<feature type="disulfide bond" evidence="3">
    <location>
        <begin position="364"/>
        <end position="374"/>
    </location>
</feature>
<dbReference type="InterPro" id="IPR000742">
    <property type="entry name" value="EGF"/>
</dbReference>
<feature type="domain" description="EGF-like" evidence="4">
    <location>
        <begin position="402"/>
        <end position="446"/>
    </location>
</feature>
<dbReference type="PROSITE" id="PS01186">
    <property type="entry name" value="EGF_2"/>
    <property type="match status" value="3"/>
</dbReference>
<evidence type="ECO:0000313" key="6">
    <source>
        <dbReference type="Proteomes" id="UP000747542"/>
    </source>
</evidence>
<keyword evidence="2 3" id="KW-1015">Disulfide bond</keyword>
<dbReference type="SMART" id="SM00181">
    <property type="entry name" value="EGF"/>
    <property type="match status" value="9"/>
</dbReference>
<evidence type="ECO:0000256" key="1">
    <source>
        <dbReference type="ARBA" id="ARBA00022536"/>
    </source>
</evidence>
<evidence type="ECO:0000259" key="4">
    <source>
        <dbReference type="PROSITE" id="PS50026"/>
    </source>
</evidence>
<feature type="domain" description="EGF-like" evidence="4">
    <location>
        <begin position="361"/>
        <end position="395"/>
    </location>
</feature>
<comment type="caution">
    <text evidence="3">Lacks conserved residue(s) required for the propagation of feature annotation.</text>
</comment>
<evidence type="ECO:0000256" key="2">
    <source>
        <dbReference type="ARBA" id="ARBA00023157"/>
    </source>
</evidence>
<dbReference type="PANTHER" id="PTHR22963:SF39">
    <property type="entry name" value="DUMPY"/>
    <property type="match status" value="1"/>
</dbReference>
<evidence type="ECO:0000256" key="3">
    <source>
        <dbReference type="PROSITE-ProRule" id="PRU00076"/>
    </source>
</evidence>
<dbReference type="Proteomes" id="UP000747542">
    <property type="component" value="Unassembled WGS sequence"/>
</dbReference>